<dbReference type="EMBL" id="JAAAJA010001117">
    <property type="protein sequence ID" value="KAG0248068.1"/>
    <property type="molecule type" value="Genomic_DNA"/>
</dbReference>
<feature type="compositionally biased region" description="Acidic residues" evidence="1">
    <location>
        <begin position="131"/>
        <end position="146"/>
    </location>
</feature>
<evidence type="ECO:0000256" key="1">
    <source>
        <dbReference type="SAM" id="MobiDB-lite"/>
    </source>
</evidence>
<protein>
    <submittedName>
        <fullName evidence="2">Uncharacterized protein</fullName>
    </submittedName>
</protein>
<gene>
    <name evidence="2" type="ORF">BG011_000561</name>
</gene>
<feature type="region of interest" description="Disordered" evidence="1">
    <location>
        <begin position="128"/>
        <end position="152"/>
    </location>
</feature>
<reference evidence="2" key="1">
    <citation type="journal article" date="2020" name="Fungal Divers.">
        <title>Resolving the Mortierellaceae phylogeny through synthesis of multi-gene phylogenetics and phylogenomics.</title>
        <authorList>
            <person name="Vandepol N."/>
            <person name="Liber J."/>
            <person name="Desiro A."/>
            <person name="Na H."/>
            <person name="Kennedy M."/>
            <person name="Barry K."/>
            <person name="Grigoriev I.V."/>
            <person name="Miller A.N."/>
            <person name="O'Donnell K."/>
            <person name="Stajich J.E."/>
            <person name="Bonito G."/>
        </authorList>
    </citation>
    <scope>NUCLEOTIDE SEQUENCE</scope>
    <source>
        <strain evidence="2">KOD948</strain>
    </source>
</reference>
<name>A0A9P6TVS4_9FUNG</name>
<feature type="region of interest" description="Disordered" evidence="1">
    <location>
        <begin position="24"/>
        <end position="64"/>
    </location>
</feature>
<sequence length="273" mass="31011">YDKDTETESEHNLVDLRKARKLTLSDSTPTVFDEETETESEHDMVDPRKACRMTTSNSRSTMDAREIQNESVIAEDRQEQEREQIQICDPLMETLPLDAGTIDETGLIETQESVMNAFADLEGQLEPIDADHDDDLDDDQDSDQYGDQDKTWDGKIPLAGENILEVGRMAARACIFADDFIVKAAKALYIGIDQRINEFWVCENGRLQSKGRPDDPPIKVFHITYSYQHNHAVAIDTDLRAQYLSDEKKATIERLLETGSPVREVLQRMRGNA</sequence>
<evidence type="ECO:0000313" key="3">
    <source>
        <dbReference type="Proteomes" id="UP000726737"/>
    </source>
</evidence>
<feature type="non-terminal residue" evidence="2">
    <location>
        <position position="273"/>
    </location>
</feature>
<comment type="caution">
    <text evidence="2">The sequence shown here is derived from an EMBL/GenBank/DDBJ whole genome shotgun (WGS) entry which is preliminary data.</text>
</comment>
<feature type="compositionally biased region" description="Basic and acidic residues" evidence="1">
    <location>
        <begin position="39"/>
        <end position="49"/>
    </location>
</feature>
<evidence type="ECO:0000313" key="2">
    <source>
        <dbReference type="EMBL" id="KAG0248068.1"/>
    </source>
</evidence>
<proteinExistence type="predicted"/>
<organism evidence="2 3">
    <name type="scientific">Mortierella polycephala</name>
    <dbReference type="NCBI Taxonomy" id="41804"/>
    <lineage>
        <taxon>Eukaryota</taxon>
        <taxon>Fungi</taxon>
        <taxon>Fungi incertae sedis</taxon>
        <taxon>Mucoromycota</taxon>
        <taxon>Mortierellomycotina</taxon>
        <taxon>Mortierellomycetes</taxon>
        <taxon>Mortierellales</taxon>
        <taxon>Mortierellaceae</taxon>
        <taxon>Mortierella</taxon>
    </lineage>
</organism>
<dbReference type="OrthoDB" id="2438822at2759"/>
<dbReference type="Proteomes" id="UP000726737">
    <property type="component" value="Unassembled WGS sequence"/>
</dbReference>
<dbReference type="AlphaFoldDB" id="A0A9P6TVS4"/>
<keyword evidence="3" id="KW-1185">Reference proteome</keyword>
<accession>A0A9P6TVS4</accession>